<keyword evidence="2" id="KW-1185">Reference proteome</keyword>
<gene>
    <name evidence="1" type="ORF">Nepgr_033890</name>
</gene>
<evidence type="ECO:0000313" key="1">
    <source>
        <dbReference type="EMBL" id="GMH32046.1"/>
    </source>
</evidence>
<proteinExistence type="predicted"/>
<comment type="caution">
    <text evidence="1">The sequence shown here is derived from an EMBL/GenBank/DDBJ whole genome shotgun (WGS) entry which is preliminary data.</text>
</comment>
<dbReference type="EMBL" id="BSYO01000054">
    <property type="protein sequence ID" value="GMH32046.1"/>
    <property type="molecule type" value="Genomic_DNA"/>
</dbReference>
<dbReference type="Proteomes" id="UP001279734">
    <property type="component" value="Unassembled WGS sequence"/>
</dbReference>
<dbReference type="AlphaFoldDB" id="A0AAD3TMQ7"/>
<name>A0AAD3TMQ7_NEPGR</name>
<accession>A0AAD3TMQ7</accession>
<evidence type="ECO:0000313" key="2">
    <source>
        <dbReference type="Proteomes" id="UP001279734"/>
    </source>
</evidence>
<reference evidence="1" key="1">
    <citation type="submission" date="2023-05" db="EMBL/GenBank/DDBJ databases">
        <title>Nepenthes gracilis genome sequencing.</title>
        <authorList>
            <person name="Fukushima K."/>
        </authorList>
    </citation>
    <scope>NUCLEOTIDE SEQUENCE</scope>
    <source>
        <strain evidence="1">SING2019-196</strain>
    </source>
</reference>
<protein>
    <submittedName>
        <fullName evidence="1">Uncharacterized protein</fullName>
    </submittedName>
</protein>
<sequence length="127" mass="13911">MAGSLLLELQGGVLTRALMARALPSIGVLYALMLPNSNRPDFYFSFPILAVAYDRLSGSFHGGVDGWWLDFLLLRLCLAESLPMEVLRDYEANCIDFVMPWAASFCVDAVMLSPPKGGSDCLAMELC</sequence>
<organism evidence="1 2">
    <name type="scientific">Nepenthes gracilis</name>
    <name type="common">Slender pitcher plant</name>
    <dbReference type="NCBI Taxonomy" id="150966"/>
    <lineage>
        <taxon>Eukaryota</taxon>
        <taxon>Viridiplantae</taxon>
        <taxon>Streptophyta</taxon>
        <taxon>Embryophyta</taxon>
        <taxon>Tracheophyta</taxon>
        <taxon>Spermatophyta</taxon>
        <taxon>Magnoliopsida</taxon>
        <taxon>eudicotyledons</taxon>
        <taxon>Gunneridae</taxon>
        <taxon>Pentapetalae</taxon>
        <taxon>Caryophyllales</taxon>
        <taxon>Nepenthaceae</taxon>
        <taxon>Nepenthes</taxon>
    </lineage>
</organism>